<dbReference type="PANTHER" id="PTHR11527">
    <property type="entry name" value="HEAT-SHOCK PROTEIN 20 FAMILY MEMBER"/>
    <property type="match status" value="1"/>
</dbReference>
<feature type="domain" description="CS" evidence="5">
    <location>
        <begin position="69"/>
        <end position="188"/>
    </location>
</feature>
<feature type="domain" description="SHSP" evidence="4">
    <location>
        <begin position="76"/>
        <end position="188"/>
    </location>
</feature>
<dbReference type="Proteomes" id="UP000182002">
    <property type="component" value="Unassembled WGS sequence"/>
</dbReference>
<dbReference type="InterPro" id="IPR031107">
    <property type="entry name" value="Small_HSP"/>
</dbReference>
<proteinExistence type="inferred from homology"/>
<dbReference type="CDD" id="cd06464">
    <property type="entry name" value="ACD_sHsps-like"/>
    <property type="match status" value="1"/>
</dbReference>
<dbReference type="Pfam" id="PF00011">
    <property type="entry name" value="HSP20"/>
    <property type="match status" value="1"/>
</dbReference>
<feature type="compositionally biased region" description="Basic and acidic residues" evidence="3">
    <location>
        <begin position="50"/>
        <end position="60"/>
    </location>
</feature>
<organism evidence="6 7">
    <name type="scientific">Candidatus Wolfebacteria bacterium RBG_13_41_7</name>
    <dbReference type="NCBI Taxonomy" id="1802554"/>
    <lineage>
        <taxon>Bacteria</taxon>
        <taxon>Candidatus Wolfeibacteriota</taxon>
    </lineage>
</organism>
<dbReference type="SUPFAM" id="SSF49764">
    <property type="entry name" value="HSP20-like chaperones"/>
    <property type="match status" value="1"/>
</dbReference>
<dbReference type="InterPro" id="IPR007052">
    <property type="entry name" value="CS_dom"/>
</dbReference>
<sequence length="188" mass="21353">MDDETKIFFEKLTGANGNGADSDFEENIEKEVEMEIEKPTPKKNGRFLKKKNEETAEEPKMLAGENPLENSFDELFDESEGELAIDVYSTPASLVIESAIAGVKPEDIDVSINPESITIRGKRERTEKVKTDNYIHQECYWGRFSRTIILPQEVDPDKSQASIKNGVLKITLPKANKEKTKRIKIKFE</sequence>
<evidence type="ECO:0000256" key="1">
    <source>
        <dbReference type="PROSITE-ProRule" id="PRU00285"/>
    </source>
</evidence>
<evidence type="ECO:0000259" key="4">
    <source>
        <dbReference type="PROSITE" id="PS01031"/>
    </source>
</evidence>
<dbReference type="AlphaFoldDB" id="A0A1F8DPN7"/>
<protein>
    <submittedName>
        <fullName evidence="6">Uncharacterized protein</fullName>
    </submittedName>
</protein>
<dbReference type="PROSITE" id="PS01031">
    <property type="entry name" value="SHSP"/>
    <property type="match status" value="1"/>
</dbReference>
<comment type="caution">
    <text evidence="6">The sequence shown here is derived from an EMBL/GenBank/DDBJ whole genome shotgun (WGS) entry which is preliminary data.</text>
</comment>
<dbReference type="PROSITE" id="PS51203">
    <property type="entry name" value="CS"/>
    <property type="match status" value="1"/>
</dbReference>
<evidence type="ECO:0000313" key="7">
    <source>
        <dbReference type="Proteomes" id="UP000182002"/>
    </source>
</evidence>
<evidence type="ECO:0000259" key="5">
    <source>
        <dbReference type="PROSITE" id="PS51203"/>
    </source>
</evidence>
<comment type="similarity">
    <text evidence="1 2">Belongs to the small heat shock protein (HSP20) family.</text>
</comment>
<gene>
    <name evidence="6" type="ORF">A3J77_02295</name>
</gene>
<accession>A0A1F8DPN7</accession>
<evidence type="ECO:0000256" key="2">
    <source>
        <dbReference type="RuleBase" id="RU003616"/>
    </source>
</evidence>
<name>A0A1F8DPN7_9BACT</name>
<evidence type="ECO:0000256" key="3">
    <source>
        <dbReference type="SAM" id="MobiDB-lite"/>
    </source>
</evidence>
<dbReference type="EMBL" id="MGIO01000002">
    <property type="protein sequence ID" value="OGM90402.1"/>
    <property type="molecule type" value="Genomic_DNA"/>
</dbReference>
<feature type="region of interest" description="Disordered" evidence="3">
    <location>
        <begin position="37"/>
        <end position="64"/>
    </location>
</feature>
<evidence type="ECO:0000313" key="6">
    <source>
        <dbReference type="EMBL" id="OGM90402.1"/>
    </source>
</evidence>
<reference evidence="6 7" key="1">
    <citation type="journal article" date="2016" name="Nat. Commun.">
        <title>Thousands of microbial genomes shed light on interconnected biogeochemical processes in an aquifer system.</title>
        <authorList>
            <person name="Anantharaman K."/>
            <person name="Brown C.T."/>
            <person name="Hug L.A."/>
            <person name="Sharon I."/>
            <person name="Castelle C.J."/>
            <person name="Probst A.J."/>
            <person name="Thomas B.C."/>
            <person name="Singh A."/>
            <person name="Wilkins M.J."/>
            <person name="Karaoz U."/>
            <person name="Brodie E.L."/>
            <person name="Williams K.H."/>
            <person name="Hubbard S.S."/>
            <person name="Banfield J.F."/>
        </authorList>
    </citation>
    <scope>NUCLEOTIDE SEQUENCE [LARGE SCALE GENOMIC DNA]</scope>
</reference>
<dbReference type="Gene3D" id="2.60.40.790">
    <property type="match status" value="1"/>
</dbReference>
<dbReference type="InterPro" id="IPR008978">
    <property type="entry name" value="HSP20-like_chaperone"/>
</dbReference>
<dbReference type="InterPro" id="IPR002068">
    <property type="entry name" value="A-crystallin/Hsp20_dom"/>
</dbReference>